<dbReference type="InterPro" id="IPR016181">
    <property type="entry name" value="Acyl_CoA_acyltransferase"/>
</dbReference>
<name>A0ABY0FLM8_9BACT</name>
<dbReference type="InterPro" id="IPR015947">
    <property type="entry name" value="PUA-like_sf"/>
</dbReference>
<protein>
    <recommendedName>
        <fullName evidence="1">N-acetyltransferase domain-containing protein</fullName>
    </recommendedName>
</protein>
<dbReference type="EMBL" id="PRLM01000005">
    <property type="protein sequence ID" value="RYC74638.1"/>
    <property type="molecule type" value="Genomic_DNA"/>
</dbReference>
<accession>A0ABY0FLM8</accession>
<feature type="domain" description="N-acetyltransferase" evidence="1">
    <location>
        <begin position="133"/>
        <end position="274"/>
    </location>
</feature>
<reference evidence="2 3" key="2">
    <citation type="journal article" date="2020" name="Cell Rep.">
        <title>Acquisition and Adaptation of Ultra-small Parasitic Reduced Genome Bacteria to Mammalian Hosts.</title>
        <authorList>
            <person name="McLean J.S."/>
            <person name="Bor B."/>
            <person name="Kerns K.A."/>
            <person name="Liu Q."/>
            <person name="To T.T."/>
            <person name="Solden L."/>
            <person name="Hendrickson E.L."/>
            <person name="Wrighton K."/>
            <person name="Shi W."/>
            <person name="He X."/>
        </authorList>
    </citation>
    <scope>NUCLEOTIDE SEQUENCE [LARGE SCALE GENOMIC DNA]</scope>
    <source>
        <strain evidence="2 3">TM7_G3_2_Rum_HOT_351B</strain>
    </source>
</reference>
<dbReference type="InterPro" id="IPR007374">
    <property type="entry name" value="ASCH_domain"/>
</dbReference>
<evidence type="ECO:0000313" key="3">
    <source>
        <dbReference type="Proteomes" id="UP001191019"/>
    </source>
</evidence>
<dbReference type="Gene3D" id="3.40.630.30">
    <property type="match status" value="1"/>
</dbReference>
<dbReference type="Gene3D" id="2.30.130.30">
    <property type="entry name" value="Hypothetical protein"/>
    <property type="match status" value="1"/>
</dbReference>
<dbReference type="Pfam" id="PF04266">
    <property type="entry name" value="ASCH"/>
    <property type="match status" value="1"/>
</dbReference>
<dbReference type="Pfam" id="PF00583">
    <property type="entry name" value="Acetyltransf_1"/>
    <property type="match status" value="1"/>
</dbReference>
<dbReference type="CDD" id="cd04301">
    <property type="entry name" value="NAT_SF"/>
    <property type="match status" value="1"/>
</dbReference>
<sequence length="275" mass="31932">MAKKHVWRVKKEYFRQLKNGSKSLEIRVGYSQIKKVKQGDTIAFENYGPNEFDVLRVSVYDSFKRMLEVEGVDKALPGMTFDGALRTLRDIYPRDKESLGVYVFELRFKTNNTKKPTLEFLKASDLLKAERNKTFSKMIAESYMITDWICEDYPSHCNHFYSKYVPGIFDGKREVISCYTDGKIAATAFLKKDETELKISTLFVKPEYQKRGIATALVERCFEWLGTTKPLITIADYKLDQFSGIIKKYGWEETQVLDAGYYNDHSREHAFNGTI</sequence>
<reference evidence="2 3" key="1">
    <citation type="journal article" date="2018" name="bioRxiv">
        <title>Evidence of independent acquisition and adaption of ultra-small bacteria to human hosts across the highly diverse yet reduced genomes of the phylum Saccharibacteria.</title>
        <authorList>
            <person name="McLean J.S."/>
            <person name="Bor B."/>
            <person name="To T.T."/>
            <person name="Liu Q."/>
            <person name="Kearns K.A."/>
            <person name="Solden L.M."/>
            <person name="Wrighton K.C."/>
            <person name="He X."/>
            <person name="Shi W."/>
        </authorList>
    </citation>
    <scope>NUCLEOTIDE SEQUENCE [LARGE SCALE GENOMIC DNA]</scope>
    <source>
        <strain evidence="2 3">TM7_G3_2_Rum_HOT_351B</strain>
    </source>
</reference>
<dbReference type="PROSITE" id="PS51186">
    <property type="entry name" value="GNAT"/>
    <property type="match status" value="1"/>
</dbReference>
<gene>
    <name evidence="2" type="ORF">G3RUM_00505</name>
</gene>
<evidence type="ECO:0000259" key="1">
    <source>
        <dbReference type="PROSITE" id="PS51186"/>
    </source>
</evidence>
<evidence type="ECO:0000313" key="2">
    <source>
        <dbReference type="EMBL" id="RYC74638.1"/>
    </source>
</evidence>
<dbReference type="Proteomes" id="UP001191019">
    <property type="component" value="Unassembled WGS sequence"/>
</dbReference>
<keyword evidence="3" id="KW-1185">Reference proteome</keyword>
<dbReference type="InterPro" id="IPR000182">
    <property type="entry name" value="GNAT_dom"/>
</dbReference>
<dbReference type="SUPFAM" id="SSF55729">
    <property type="entry name" value="Acyl-CoA N-acyltransferases (Nat)"/>
    <property type="match status" value="1"/>
</dbReference>
<dbReference type="RefSeq" id="WP_129735070.1">
    <property type="nucleotide sequence ID" value="NZ_PRLM01000005.1"/>
</dbReference>
<dbReference type="SMART" id="SM01022">
    <property type="entry name" value="ASCH"/>
    <property type="match status" value="1"/>
</dbReference>
<dbReference type="SUPFAM" id="SSF88697">
    <property type="entry name" value="PUA domain-like"/>
    <property type="match status" value="1"/>
</dbReference>
<organism evidence="2 3">
    <name type="scientific">Candidatus Nanosyncoccus alces</name>
    <dbReference type="NCBI Taxonomy" id="2171997"/>
    <lineage>
        <taxon>Bacteria</taxon>
        <taxon>Candidatus Saccharimonadota</taxon>
        <taxon>Candidatus Nanosyncoccalia</taxon>
        <taxon>Candidatus Nanosyncoccales</taxon>
        <taxon>Candidatus Nanosyncoccaceae</taxon>
        <taxon>Candidatus Nanosyncoccus</taxon>
    </lineage>
</organism>
<proteinExistence type="predicted"/>
<comment type="caution">
    <text evidence="2">The sequence shown here is derived from an EMBL/GenBank/DDBJ whole genome shotgun (WGS) entry which is preliminary data.</text>
</comment>